<keyword evidence="2" id="KW-0614">Plasmid</keyword>
<evidence type="ECO:0000313" key="2">
    <source>
        <dbReference type="EMBL" id="BAB16650.1"/>
    </source>
</evidence>
<dbReference type="EMBL" id="AF116907">
    <property type="protein sequence ID" value="AAG21744.1"/>
    <property type="molecule type" value="Genomic_DNA"/>
</dbReference>
<protein>
    <submittedName>
        <fullName evidence="2">Uncharacterized protein</fullName>
    </submittedName>
</protein>
<name>Q9ETD0_RHOHA</name>
<dbReference type="EMBL" id="AP001204">
    <property type="protein sequence ID" value="BAB16650.1"/>
    <property type="molecule type" value="Genomic_DNA"/>
</dbReference>
<dbReference type="AlphaFoldDB" id="Q9ETD0"/>
<reference evidence="2" key="1">
    <citation type="journal article" date="2000" name="Infect. Immun.">
        <title>DNA sequence and comparison of virulence plasmids from Rhodococcus equi ATCC 33701 and 103.</title>
        <authorList>
            <person name="Takai S."/>
            <person name="Hines S.A."/>
            <person name="Sekizaki T."/>
            <person name="Nicholson V.M."/>
            <person name="Alperin D.A."/>
            <person name="Osaki M."/>
            <person name="Takamatsu D."/>
            <person name="Nakamura M."/>
            <person name="Suzuki K."/>
            <person name="Ogino N."/>
            <person name="Kakuda T."/>
            <person name="Dan H."/>
            <person name="Prescott J.F."/>
        </authorList>
    </citation>
    <scope>NUCLEOTIDE SEQUENCE</scope>
    <source>
        <strain evidence="1">103</strain>
        <strain evidence="2">ATCC33701</strain>
        <plasmid evidence="2">pREAT701 (p33701)</plasmid>
        <plasmid evidence="1">unnamed</plasmid>
    </source>
</reference>
<proteinExistence type="predicted"/>
<geneLocation type="plasmid" evidence="2">
    <name>pREAT701</name>
    <name>p33701</name>
</geneLocation>
<accession>Q9ETD0</accession>
<gene>
    <name evidence="2" type="primary">orf41</name>
</gene>
<geneLocation type="plasmid" evidence="1">
    <name>unnamed</name>
</geneLocation>
<organism evidence="2">
    <name type="scientific">Rhodococcus hoagii</name>
    <name type="common">Corynebacterium equii</name>
    <dbReference type="NCBI Taxonomy" id="43767"/>
    <lineage>
        <taxon>Bacteria</taxon>
        <taxon>Bacillati</taxon>
        <taxon>Actinomycetota</taxon>
        <taxon>Actinomycetes</taxon>
        <taxon>Mycobacteriales</taxon>
        <taxon>Nocardiaceae</taxon>
        <taxon>Prescottella</taxon>
    </lineage>
</organism>
<sequence>MSVKTSVSIGLNVIHQPRANLRISAPALPNESAVFSTAPSATDWAASPILPVTPDITSPAVSPHVLTSAPTAPASQPATAPAVLPSILAQSRAPVIVPVTVSRVLFSDSPSVSVDSPSVGAASWLVGAGELSCAAAG</sequence>
<evidence type="ECO:0000313" key="1">
    <source>
        <dbReference type="EMBL" id="AAG21744.1"/>
    </source>
</evidence>